<name>A0A6N2LJH1_SALVM</name>
<dbReference type="Pfam" id="PF01582">
    <property type="entry name" value="TIR"/>
    <property type="match status" value="1"/>
</dbReference>
<dbReference type="InterPro" id="IPR000157">
    <property type="entry name" value="TIR_dom"/>
</dbReference>
<dbReference type="AlphaFoldDB" id="A0A6N2LJH1"/>
<dbReference type="PANTHER" id="PTHR11017">
    <property type="entry name" value="LEUCINE-RICH REPEAT-CONTAINING PROTEIN"/>
    <property type="match status" value="1"/>
</dbReference>
<dbReference type="GO" id="GO:0006952">
    <property type="term" value="P:defense response"/>
    <property type="evidence" value="ECO:0007669"/>
    <property type="project" value="InterPro"/>
</dbReference>
<gene>
    <name evidence="2" type="ORF">SVIM_LOCUS239818</name>
</gene>
<dbReference type="Gene3D" id="3.40.50.10140">
    <property type="entry name" value="Toll/interleukin-1 receptor homology (TIR) domain"/>
    <property type="match status" value="1"/>
</dbReference>
<dbReference type="InterPro" id="IPR044974">
    <property type="entry name" value="Disease_R_plants"/>
</dbReference>
<dbReference type="GO" id="GO:0007165">
    <property type="term" value="P:signal transduction"/>
    <property type="evidence" value="ECO:0007669"/>
    <property type="project" value="InterPro"/>
</dbReference>
<reference evidence="2" key="1">
    <citation type="submission" date="2019-03" db="EMBL/GenBank/DDBJ databases">
        <authorList>
            <person name="Mank J."/>
            <person name="Almeida P."/>
        </authorList>
    </citation>
    <scope>NUCLEOTIDE SEQUENCE</scope>
    <source>
        <strain evidence="2">78183</strain>
    </source>
</reference>
<feature type="domain" description="TIR" evidence="1">
    <location>
        <begin position="1"/>
        <end position="108"/>
    </location>
</feature>
<protein>
    <recommendedName>
        <fullName evidence="1">TIR domain-containing protein</fullName>
    </recommendedName>
</protein>
<evidence type="ECO:0000259" key="1">
    <source>
        <dbReference type="PROSITE" id="PS50104"/>
    </source>
</evidence>
<proteinExistence type="predicted"/>
<dbReference type="EMBL" id="CAADRP010001556">
    <property type="protein sequence ID" value="VFU41090.1"/>
    <property type="molecule type" value="Genomic_DNA"/>
</dbReference>
<accession>A0A6N2LJH1</accession>
<dbReference type="PROSITE" id="PS50104">
    <property type="entry name" value="TIR"/>
    <property type="match status" value="1"/>
</dbReference>
<dbReference type="InterPro" id="IPR035897">
    <property type="entry name" value="Toll_tir_struct_dom_sf"/>
</dbReference>
<dbReference type="SUPFAM" id="SSF52200">
    <property type="entry name" value="Toll/Interleukin receptor TIR domain"/>
    <property type="match status" value="1"/>
</dbReference>
<evidence type="ECO:0000313" key="2">
    <source>
        <dbReference type="EMBL" id="VFU41090.1"/>
    </source>
</evidence>
<sequence>MVVFSKGYASSTWCFDELVEILTCKKRKASQIFLPIFYDIDPSDVRKQTGNFAEAFDKHEERFKDKVKECRKAPKEAGNISGWNPNDMENKHEAKFIQEIIKNVLSRLDPKCLNVPDLLAVK</sequence>
<dbReference type="PANTHER" id="PTHR11017:SF271">
    <property type="entry name" value="DISEASE RESISTANCE PROTEIN (TIR-NBS-LRR CLASS) FAMILY"/>
    <property type="match status" value="1"/>
</dbReference>
<organism evidence="2">
    <name type="scientific">Salix viminalis</name>
    <name type="common">Common osier</name>
    <name type="synonym">Basket willow</name>
    <dbReference type="NCBI Taxonomy" id="40686"/>
    <lineage>
        <taxon>Eukaryota</taxon>
        <taxon>Viridiplantae</taxon>
        <taxon>Streptophyta</taxon>
        <taxon>Embryophyta</taxon>
        <taxon>Tracheophyta</taxon>
        <taxon>Spermatophyta</taxon>
        <taxon>Magnoliopsida</taxon>
        <taxon>eudicotyledons</taxon>
        <taxon>Gunneridae</taxon>
        <taxon>Pentapetalae</taxon>
        <taxon>rosids</taxon>
        <taxon>fabids</taxon>
        <taxon>Malpighiales</taxon>
        <taxon>Salicaceae</taxon>
        <taxon>Saliceae</taxon>
        <taxon>Salix</taxon>
    </lineage>
</organism>